<organism evidence="2 3">
    <name type="scientific">Stereocaulon virgatum</name>
    <dbReference type="NCBI Taxonomy" id="373712"/>
    <lineage>
        <taxon>Eukaryota</taxon>
        <taxon>Fungi</taxon>
        <taxon>Dikarya</taxon>
        <taxon>Ascomycota</taxon>
        <taxon>Pezizomycotina</taxon>
        <taxon>Lecanoromycetes</taxon>
        <taxon>OSLEUM clade</taxon>
        <taxon>Lecanoromycetidae</taxon>
        <taxon>Lecanorales</taxon>
        <taxon>Lecanorineae</taxon>
        <taxon>Stereocaulaceae</taxon>
        <taxon>Stereocaulon</taxon>
    </lineage>
</organism>
<evidence type="ECO:0000256" key="1">
    <source>
        <dbReference type="SAM" id="MobiDB-lite"/>
    </source>
</evidence>
<keyword evidence="3" id="KW-1185">Reference proteome</keyword>
<evidence type="ECO:0000313" key="3">
    <source>
        <dbReference type="Proteomes" id="UP001590950"/>
    </source>
</evidence>
<name>A0ABR3ZVM0_9LECA</name>
<dbReference type="EMBL" id="JBEFKJ010000062">
    <property type="protein sequence ID" value="KAL2036574.1"/>
    <property type="molecule type" value="Genomic_DNA"/>
</dbReference>
<protein>
    <submittedName>
        <fullName evidence="2">Uncharacterized protein</fullName>
    </submittedName>
</protein>
<accession>A0ABR3ZVM0</accession>
<reference evidence="2 3" key="1">
    <citation type="submission" date="2024-09" db="EMBL/GenBank/DDBJ databases">
        <title>Rethinking Asexuality: The Enigmatic Case of Functional Sexual Genes in Lepraria (Stereocaulaceae).</title>
        <authorList>
            <person name="Doellman M."/>
            <person name="Sun Y."/>
            <person name="Barcenas-Pena A."/>
            <person name="Lumbsch H.T."/>
            <person name="Grewe F."/>
        </authorList>
    </citation>
    <scope>NUCLEOTIDE SEQUENCE [LARGE SCALE GENOMIC DNA]</scope>
    <source>
        <strain evidence="2 3">Mercado 3170</strain>
    </source>
</reference>
<feature type="region of interest" description="Disordered" evidence="1">
    <location>
        <begin position="87"/>
        <end position="118"/>
    </location>
</feature>
<evidence type="ECO:0000313" key="2">
    <source>
        <dbReference type="EMBL" id="KAL2036574.1"/>
    </source>
</evidence>
<sequence>MPTLAIQRKMSELQFSASPLRKRSCTTGELRDDEERWKRAADEIHQSFSKHCMHMHTHSTYYDSAVPPPTELSSALNLPRIAIDESASLDDEGTMGRAREEMEKVKEKRKRRFRGDTRERDARRAGSLLLLLYTFHENWS</sequence>
<feature type="compositionally biased region" description="Basic and acidic residues" evidence="1">
    <location>
        <begin position="97"/>
        <end position="106"/>
    </location>
</feature>
<dbReference type="Proteomes" id="UP001590950">
    <property type="component" value="Unassembled WGS sequence"/>
</dbReference>
<gene>
    <name evidence="2" type="ORF">N7G274_010670</name>
</gene>
<proteinExistence type="predicted"/>
<comment type="caution">
    <text evidence="2">The sequence shown here is derived from an EMBL/GenBank/DDBJ whole genome shotgun (WGS) entry which is preliminary data.</text>
</comment>